<dbReference type="PROSITE" id="PS51635">
    <property type="entry name" value="PNPLA"/>
    <property type="match status" value="1"/>
</dbReference>
<dbReference type="Gene3D" id="3.30.450.40">
    <property type="match status" value="1"/>
</dbReference>
<keyword evidence="3" id="KW-0175">Coiled coil</keyword>
<dbReference type="InterPro" id="IPR016035">
    <property type="entry name" value="Acyl_Trfase/lysoPLipase"/>
</dbReference>
<dbReference type="KEGG" id="cyc:PCC7424_4813"/>
<dbReference type="PANTHER" id="PTHR46394">
    <property type="entry name" value="ANNEXIN"/>
    <property type="match status" value="1"/>
</dbReference>
<keyword evidence="1 2" id="KW-0443">Lipid metabolism</keyword>
<dbReference type="InterPro" id="IPR052580">
    <property type="entry name" value="Lipid_Hydrolase"/>
</dbReference>
<organism evidence="5 6">
    <name type="scientific">Gloeothece citriformis (strain PCC 7424)</name>
    <name type="common">Cyanothece sp. (strain PCC 7424)</name>
    <dbReference type="NCBI Taxonomy" id="65393"/>
    <lineage>
        <taxon>Bacteria</taxon>
        <taxon>Bacillati</taxon>
        <taxon>Cyanobacteriota</taxon>
        <taxon>Cyanophyceae</taxon>
        <taxon>Oscillatoriophycideae</taxon>
        <taxon>Chroococcales</taxon>
        <taxon>Aphanothecaceae</taxon>
        <taxon>Gloeothece</taxon>
        <taxon>Gloeothece citriformis</taxon>
    </lineage>
</organism>
<dbReference type="Pfam" id="PF01734">
    <property type="entry name" value="Patatin"/>
    <property type="match status" value="1"/>
</dbReference>
<protein>
    <submittedName>
        <fullName evidence="5">Patatin</fullName>
    </submittedName>
</protein>
<evidence type="ECO:0000259" key="4">
    <source>
        <dbReference type="PROSITE" id="PS51635"/>
    </source>
</evidence>
<feature type="active site" description="Nucleophile" evidence="2">
    <location>
        <position position="38"/>
    </location>
</feature>
<dbReference type="InterPro" id="IPR002641">
    <property type="entry name" value="PNPLA_dom"/>
</dbReference>
<dbReference type="GO" id="GO:0016042">
    <property type="term" value="P:lipid catabolic process"/>
    <property type="evidence" value="ECO:0007669"/>
    <property type="project" value="UniProtKB-UniRule"/>
</dbReference>
<evidence type="ECO:0000313" key="5">
    <source>
        <dbReference type="EMBL" id="ACK73170.1"/>
    </source>
</evidence>
<evidence type="ECO:0000313" key="6">
    <source>
        <dbReference type="Proteomes" id="UP000002384"/>
    </source>
</evidence>
<reference evidence="6" key="1">
    <citation type="journal article" date="2011" name="MBio">
        <title>Novel metabolic attributes of the genus Cyanothece, comprising a group of unicellular nitrogen-fixing Cyanobacteria.</title>
        <authorList>
            <person name="Bandyopadhyay A."/>
            <person name="Elvitigala T."/>
            <person name="Welsh E."/>
            <person name="Stockel J."/>
            <person name="Liberton M."/>
            <person name="Min H."/>
            <person name="Sherman L.A."/>
            <person name="Pakrasi H.B."/>
        </authorList>
    </citation>
    <scope>NUCLEOTIDE SEQUENCE [LARGE SCALE GENOMIC DNA]</scope>
    <source>
        <strain evidence="6">PCC 7424</strain>
    </source>
</reference>
<dbReference type="Proteomes" id="UP000002384">
    <property type="component" value="Chromosome"/>
</dbReference>
<feature type="short sequence motif" description="DGA/G" evidence="2">
    <location>
        <begin position="220"/>
        <end position="222"/>
    </location>
</feature>
<dbReference type="EMBL" id="CP001291">
    <property type="protein sequence ID" value="ACK73170.1"/>
    <property type="molecule type" value="Genomic_DNA"/>
</dbReference>
<dbReference type="OrthoDB" id="9770965at2"/>
<feature type="active site" description="Proton acceptor" evidence="2">
    <location>
        <position position="220"/>
    </location>
</feature>
<dbReference type="STRING" id="65393.PCC7424_4813"/>
<name>B7KD49_GLOC7</name>
<dbReference type="HOGENOM" id="CLU_494157_0_0_3"/>
<accession>B7KD49</accession>
<keyword evidence="2" id="KW-0378">Hydrolase</keyword>
<feature type="domain" description="PNPLA" evidence="4">
    <location>
        <begin position="5"/>
        <end position="233"/>
    </location>
</feature>
<feature type="coiled-coil region" evidence="3">
    <location>
        <begin position="70"/>
        <end position="97"/>
    </location>
</feature>
<evidence type="ECO:0000256" key="2">
    <source>
        <dbReference type="PROSITE-ProRule" id="PRU01161"/>
    </source>
</evidence>
<dbReference type="PANTHER" id="PTHR46394:SF1">
    <property type="entry name" value="PNPLA DOMAIN-CONTAINING PROTEIN"/>
    <property type="match status" value="1"/>
</dbReference>
<dbReference type="SUPFAM" id="SSF55781">
    <property type="entry name" value="GAF domain-like"/>
    <property type="match status" value="1"/>
</dbReference>
<dbReference type="RefSeq" id="WP_015956752.1">
    <property type="nucleotide sequence ID" value="NC_011729.1"/>
</dbReference>
<evidence type="ECO:0000256" key="3">
    <source>
        <dbReference type="SAM" id="Coils"/>
    </source>
</evidence>
<dbReference type="Gene3D" id="3.40.1090.10">
    <property type="entry name" value="Cytosolic phospholipase A2 catalytic domain"/>
    <property type="match status" value="1"/>
</dbReference>
<feature type="short sequence motif" description="GXSXG" evidence="2">
    <location>
        <begin position="36"/>
        <end position="40"/>
    </location>
</feature>
<dbReference type="GO" id="GO:0016787">
    <property type="term" value="F:hydrolase activity"/>
    <property type="evidence" value="ECO:0007669"/>
    <property type="project" value="UniProtKB-UniRule"/>
</dbReference>
<feature type="short sequence motif" description="GXGXXG" evidence="2">
    <location>
        <begin position="9"/>
        <end position="14"/>
    </location>
</feature>
<proteinExistence type="predicted"/>
<sequence>MKAYAILAGGGVKGAALVGALSAAQERGINFVGYGGTSAGSIVALLATVGYTAEELKPIMINELNFPDFLDDSQDELEQLKTNLEQLFQFIKETIRQGINWWNFPERIKLISKLLEAFQNLNQNLGLCDANGVKKFLLEKIGNKIPQLNNRTDITFQDLINHNCHSLKVVATDLASRKAVIYPSEEDGGYNYSVIDAVRSSMSFPFVFRPLKFNKRFLVDGGLSSNLPIFLFEQEKKQNNYPVMAFDLVVDTSSTEVTDNNDYGLLKFSGDMLSTVLEASDELFIDFAIKNTYLIRIPIAKDIGTLDFSLSQGNKERLFDRGYQCTNSYLNEVVFQAWNEAETKREKMRALFGRIDLIEKLLEKVAKEVEDYTSAKNVRAYIMLPTQETTLIAAYQYGMDDDPDIDWEIPLNSCCYGQVWLNKQPAFVEIDKMRKNLSGYNLTKIQSNKIRSDRTAIYCVPIYDIRNQSLNSKTFDNLENLAILSVDTSTPLENTLWLEENSRIDDILELWADTLSYVLS</sequence>
<dbReference type="AlphaFoldDB" id="B7KD49"/>
<dbReference type="SUPFAM" id="SSF52151">
    <property type="entry name" value="FabD/lysophospholipase-like"/>
    <property type="match status" value="1"/>
</dbReference>
<keyword evidence="6" id="KW-1185">Reference proteome</keyword>
<keyword evidence="2" id="KW-0442">Lipid degradation</keyword>
<dbReference type="InterPro" id="IPR029016">
    <property type="entry name" value="GAF-like_dom_sf"/>
</dbReference>
<gene>
    <name evidence="5" type="ordered locus">PCC7424_4813</name>
</gene>
<evidence type="ECO:0000256" key="1">
    <source>
        <dbReference type="ARBA" id="ARBA00023098"/>
    </source>
</evidence>
<dbReference type="eggNOG" id="COG1752">
    <property type="taxonomic scope" value="Bacteria"/>
</dbReference>